<dbReference type="EC" id="5.3.1.16" evidence="7"/>
<comment type="similarity">
    <text evidence="1 6">Belongs to the HisA/HisF family.</text>
</comment>
<comment type="caution">
    <text evidence="7">The sequence shown here is derived from an EMBL/GenBank/DDBJ whole genome shotgun (WGS) entry which is preliminary data.</text>
</comment>
<evidence type="ECO:0000313" key="7">
    <source>
        <dbReference type="EMBL" id="EET59518.1"/>
    </source>
</evidence>
<evidence type="ECO:0000256" key="6">
    <source>
        <dbReference type="RuleBase" id="RU003657"/>
    </source>
</evidence>
<accession>C6LIX9</accession>
<dbReference type="Pfam" id="PF00977">
    <property type="entry name" value="His_biosynth"/>
    <property type="match status" value="1"/>
</dbReference>
<proteinExistence type="inferred from homology"/>
<dbReference type="PANTHER" id="PTHR43090:SF2">
    <property type="entry name" value="1-(5-PHOSPHORIBOSYL)-5-[(5-PHOSPHORIBOSYLAMINO)METHYLIDENEAMINO] IMIDAZOLE-4-CARBOXAMIDE ISOMERASE"/>
    <property type="match status" value="1"/>
</dbReference>
<dbReference type="GO" id="GO:0003949">
    <property type="term" value="F:1-(5-phosphoribosyl)-5-[(5-phosphoribosylamino)methylideneamino]imidazole-4-carboxamide isomerase activity"/>
    <property type="evidence" value="ECO:0007669"/>
    <property type="project" value="UniProtKB-EC"/>
</dbReference>
<keyword evidence="8" id="KW-1185">Reference proteome</keyword>
<gene>
    <name evidence="7" type="primary">hisA</name>
    <name evidence="7" type="ORF">BRYFOR_08610</name>
</gene>
<organism evidence="7 8">
    <name type="scientific">Marvinbryantia formatexigens DSM 14469</name>
    <dbReference type="NCBI Taxonomy" id="478749"/>
    <lineage>
        <taxon>Bacteria</taxon>
        <taxon>Bacillati</taxon>
        <taxon>Bacillota</taxon>
        <taxon>Clostridia</taxon>
        <taxon>Lachnospirales</taxon>
        <taxon>Lachnospiraceae</taxon>
        <taxon>Marvinbryantia</taxon>
    </lineage>
</organism>
<comment type="pathway">
    <text evidence="5">Amino-acid biosynthesis.</text>
</comment>
<evidence type="ECO:0000256" key="5">
    <source>
        <dbReference type="ARBA" id="ARBA00029440"/>
    </source>
</evidence>
<evidence type="ECO:0000256" key="3">
    <source>
        <dbReference type="ARBA" id="ARBA00023102"/>
    </source>
</evidence>
<dbReference type="InterPro" id="IPR011858">
    <property type="entry name" value="His6/HISN3"/>
</dbReference>
<dbReference type="eggNOG" id="COG0106">
    <property type="taxonomic scope" value="Bacteria"/>
</dbReference>
<reference evidence="7" key="1">
    <citation type="submission" date="2009-07" db="EMBL/GenBank/DDBJ databases">
        <authorList>
            <person name="Weinstock G."/>
            <person name="Sodergren E."/>
            <person name="Clifton S."/>
            <person name="Fulton L."/>
            <person name="Fulton B."/>
            <person name="Courtney L."/>
            <person name="Fronick C."/>
            <person name="Harrison M."/>
            <person name="Strong C."/>
            <person name="Farmer C."/>
            <person name="Delahaunty K."/>
            <person name="Markovic C."/>
            <person name="Hall O."/>
            <person name="Minx P."/>
            <person name="Tomlinson C."/>
            <person name="Mitreva M."/>
            <person name="Nelson J."/>
            <person name="Hou S."/>
            <person name="Wollam A."/>
            <person name="Pepin K.H."/>
            <person name="Johnson M."/>
            <person name="Bhonagiri V."/>
            <person name="Nash W.E."/>
            <person name="Warren W."/>
            <person name="Chinwalla A."/>
            <person name="Mardis E.R."/>
            <person name="Wilson R.K."/>
        </authorList>
    </citation>
    <scope>NUCLEOTIDE SEQUENCE [LARGE SCALE GENOMIC DNA]</scope>
    <source>
        <strain evidence="7">DSM 14469</strain>
    </source>
</reference>
<dbReference type="InterPro" id="IPR013785">
    <property type="entry name" value="Aldolase_TIM"/>
</dbReference>
<sequence>MRFRPCIDIHNGKVKQIVGGSLCDEGDRAEENFVSQADAAFYAEFYKKDNLRGGHIILLNPETSPYYDATREQALRALAAWRGGLQIGGGIRDDNAAFWLEHGASHVIVTSFVFRDGRLHYENLEKMMRAVGKEHLVLDLSCRKRDGQYYIVTDRWQKFTDVILTEQVLDDLSGYCDEFLIHAVDAEGKARGIETELAGLLGSWAKIPVTYAGGVGSFADIEALGRLGRGKIDVTIGSALDLFGGTMAYREVLAFLEATHG</sequence>
<evidence type="ECO:0000256" key="2">
    <source>
        <dbReference type="ARBA" id="ARBA00022605"/>
    </source>
</evidence>
<keyword evidence="4 7" id="KW-0413">Isomerase</keyword>
<dbReference type="InterPro" id="IPR006062">
    <property type="entry name" value="His_biosynth"/>
</dbReference>
<keyword evidence="3 6" id="KW-0368">Histidine biosynthesis</keyword>
<evidence type="ECO:0000256" key="4">
    <source>
        <dbReference type="ARBA" id="ARBA00023235"/>
    </source>
</evidence>
<dbReference type="CDD" id="cd04723">
    <property type="entry name" value="HisA_HisF"/>
    <property type="match status" value="1"/>
</dbReference>
<dbReference type="InterPro" id="IPR044524">
    <property type="entry name" value="Isoase_HisA-like"/>
</dbReference>
<dbReference type="AlphaFoldDB" id="C6LIX9"/>
<dbReference type="PANTHER" id="PTHR43090">
    <property type="entry name" value="1-(5-PHOSPHORIBOSYL)-5-[(5-PHOSPHORIBOSYLAMINO)METHYLIDENEAMINO] IMIDAZOLE-4-CARBOXAMIDE ISOMERASE"/>
    <property type="match status" value="1"/>
</dbReference>
<dbReference type="NCBIfam" id="TIGR02129">
    <property type="entry name" value="hisA_euk"/>
    <property type="match status" value="1"/>
</dbReference>
<evidence type="ECO:0000256" key="1">
    <source>
        <dbReference type="ARBA" id="ARBA00009667"/>
    </source>
</evidence>
<dbReference type="RefSeq" id="WP_006863378.1">
    <property type="nucleotide sequence ID" value="NZ_ACCL02000018.1"/>
</dbReference>
<name>C6LIX9_9FIRM</name>
<dbReference type="STRING" id="168384.SAMN05660368_03041"/>
<dbReference type="GO" id="GO:0000162">
    <property type="term" value="P:L-tryptophan biosynthetic process"/>
    <property type="evidence" value="ECO:0007669"/>
    <property type="project" value="TreeGrafter"/>
</dbReference>
<dbReference type="OrthoDB" id="9807749at2"/>
<dbReference type="Gene3D" id="3.20.20.70">
    <property type="entry name" value="Aldolase class I"/>
    <property type="match status" value="1"/>
</dbReference>
<dbReference type="GO" id="GO:0000105">
    <property type="term" value="P:L-histidine biosynthetic process"/>
    <property type="evidence" value="ECO:0007669"/>
    <property type="project" value="UniProtKB-KW"/>
</dbReference>
<dbReference type="InterPro" id="IPR011060">
    <property type="entry name" value="RibuloseP-bd_barrel"/>
</dbReference>
<dbReference type="GO" id="GO:0005737">
    <property type="term" value="C:cytoplasm"/>
    <property type="evidence" value="ECO:0007669"/>
    <property type="project" value="TreeGrafter"/>
</dbReference>
<evidence type="ECO:0000313" key="8">
    <source>
        <dbReference type="Proteomes" id="UP000005561"/>
    </source>
</evidence>
<protein>
    <submittedName>
        <fullName evidence="7">1-(5-phosphoribosyl)-5-[(5-phosphoribosylamino)methylideneamino]imidazole-4-carboxamide isomerase</fullName>
        <ecNumber evidence="7">5.3.1.16</ecNumber>
    </submittedName>
</protein>
<dbReference type="SUPFAM" id="SSF51366">
    <property type="entry name" value="Ribulose-phoshate binding barrel"/>
    <property type="match status" value="1"/>
</dbReference>
<dbReference type="EMBL" id="ACCL02000018">
    <property type="protein sequence ID" value="EET59518.1"/>
    <property type="molecule type" value="Genomic_DNA"/>
</dbReference>
<dbReference type="Proteomes" id="UP000005561">
    <property type="component" value="Unassembled WGS sequence"/>
</dbReference>
<keyword evidence="2 6" id="KW-0028">Amino-acid biosynthesis</keyword>